<dbReference type="Proteomes" id="UP000249700">
    <property type="component" value="Unassembled WGS sequence"/>
</dbReference>
<dbReference type="PANTHER" id="PTHR44757">
    <property type="entry name" value="DIGUANYLATE CYCLASE DGCP"/>
    <property type="match status" value="1"/>
</dbReference>
<dbReference type="InterPro" id="IPR000014">
    <property type="entry name" value="PAS"/>
</dbReference>
<dbReference type="PROSITE" id="PS50113">
    <property type="entry name" value="PAC"/>
    <property type="match status" value="2"/>
</dbReference>
<dbReference type="InterPro" id="IPR000160">
    <property type="entry name" value="GGDEF_dom"/>
</dbReference>
<dbReference type="SMART" id="SM00086">
    <property type="entry name" value="PAC"/>
    <property type="match status" value="4"/>
</dbReference>
<accession>A0A328XSI6</accession>
<dbReference type="InterPro" id="IPR052155">
    <property type="entry name" value="Biofilm_reg_signaling"/>
</dbReference>
<dbReference type="InterPro" id="IPR043128">
    <property type="entry name" value="Rev_trsase/Diguanyl_cyclase"/>
</dbReference>
<dbReference type="Pfam" id="PF08448">
    <property type="entry name" value="PAS_4"/>
    <property type="match status" value="1"/>
</dbReference>
<organism evidence="6 7">
    <name type="scientific">Onishia taeanensis</name>
    <dbReference type="NCBI Taxonomy" id="284577"/>
    <lineage>
        <taxon>Bacteria</taxon>
        <taxon>Pseudomonadati</taxon>
        <taxon>Pseudomonadota</taxon>
        <taxon>Gammaproteobacteria</taxon>
        <taxon>Oceanospirillales</taxon>
        <taxon>Halomonadaceae</taxon>
        <taxon>Onishia</taxon>
    </lineage>
</organism>
<dbReference type="Pfam" id="PF00990">
    <property type="entry name" value="GGDEF"/>
    <property type="match status" value="1"/>
</dbReference>
<dbReference type="InterPro" id="IPR001610">
    <property type="entry name" value="PAC"/>
</dbReference>
<evidence type="ECO:0000256" key="2">
    <source>
        <dbReference type="SAM" id="MobiDB-lite"/>
    </source>
</evidence>
<feature type="domain" description="PAS" evidence="3">
    <location>
        <begin position="293"/>
        <end position="329"/>
    </location>
</feature>
<dbReference type="SUPFAM" id="SSF55785">
    <property type="entry name" value="PYP-like sensor domain (PAS domain)"/>
    <property type="match status" value="4"/>
</dbReference>
<dbReference type="InterPro" id="IPR035965">
    <property type="entry name" value="PAS-like_dom_sf"/>
</dbReference>
<proteinExistence type="predicted"/>
<dbReference type="PROSITE" id="PS50887">
    <property type="entry name" value="GGDEF"/>
    <property type="match status" value="1"/>
</dbReference>
<dbReference type="Pfam" id="PF13426">
    <property type="entry name" value="PAS_9"/>
    <property type="match status" value="3"/>
</dbReference>
<comment type="cofactor">
    <cofactor evidence="1">
        <name>Mg(2+)</name>
        <dbReference type="ChEBI" id="CHEBI:18420"/>
    </cofactor>
</comment>
<dbReference type="InterPro" id="IPR013656">
    <property type="entry name" value="PAS_4"/>
</dbReference>
<dbReference type="InterPro" id="IPR000700">
    <property type="entry name" value="PAS-assoc_C"/>
</dbReference>
<feature type="domain" description="PAC" evidence="4">
    <location>
        <begin position="488"/>
        <end position="540"/>
    </location>
</feature>
<dbReference type="Gene3D" id="3.30.70.270">
    <property type="match status" value="1"/>
</dbReference>
<protein>
    <submittedName>
        <fullName evidence="6">PAS domain S-box-containing protein/diguanylate cyclase (GGDEF)-like protein</fullName>
    </submittedName>
</protein>
<evidence type="ECO:0000313" key="6">
    <source>
        <dbReference type="EMBL" id="RAR62181.1"/>
    </source>
</evidence>
<feature type="domain" description="PAC" evidence="4">
    <location>
        <begin position="244"/>
        <end position="296"/>
    </location>
</feature>
<dbReference type="NCBIfam" id="TIGR00254">
    <property type="entry name" value="GGDEF"/>
    <property type="match status" value="1"/>
</dbReference>
<evidence type="ECO:0000313" key="7">
    <source>
        <dbReference type="Proteomes" id="UP000249700"/>
    </source>
</evidence>
<dbReference type="NCBIfam" id="TIGR00229">
    <property type="entry name" value="sensory_box"/>
    <property type="match status" value="4"/>
</dbReference>
<feature type="domain" description="GGDEF" evidence="5">
    <location>
        <begin position="572"/>
        <end position="701"/>
    </location>
</feature>
<evidence type="ECO:0000259" key="4">
    <source>
        <dbReference type="PROSITE" id="PS50113"/>
    </source>
</evidence>
<dbReference type="PROSITE" id="PS50112">
    <property type="entry name" value="PAS"/>
    <property type="match status" value="2"/>
</dbReference>
<feature type="domain" description="PAS" evidence="3">
    <location>
        <begin position="171"/>
        <end position="241"/>
    </location>
</feature>
<dbReference type="AlphaFoldDB" id="A0A328XSI6"/>
<comment type="caution">
    <text evidence="6">The sequence shown here is derived from an EMBL/GenBank/DDBJ whole genome shotgun (WGS) entry which is preliminary data.</text>
</comment>
<reference evidence="6 7" key="1">
    <citation type="submission" date="2018-06" db="EMBL/GenBank/DDBJ databases">
        <title>Comparative analysis of microorganisms from saline springs in Andes Mountain Range, Colombia.</title>
        <authorList>
            <person name="Rubin E."/>
        </authorList>
    </citation>
    <scope>NUCLEOTIDE SEQUENCE [LARGE SCALE GENOMIC DNA]</scope>
    <source>
        <strain evidence="6 7">USBA-857</strain>
    </source>
</reference>
<gene>
    <name evidence="6" type="ORF">BCL93_104158</name>
</gene>
<feature type="region of interest" description="Disordered" evidence="2">
    <location>
        <begin position="1"/>
        <end position="25"/>
    </location>
</feature>
<dbReference type="CDD" id="cd00130">
    <property type="entry name" value="PAS"/>
    <property type="match status" value="3"/>
</dbReference>
<name>A0A328XSI6_9GAMM</name>
<dbReference type="FunFam" id="3.30.70.270:FF:000001">
    <property type="entry name" value="Diguanylate cyclase domain protein"/>
    <property type="match status" value="1"/>
</dbReference>
<dbReference type="SMART" id="SM00091">
    <property type="entry name" value="PAS"/>
    <property type="match status" value="4"/>
</dbReference>
<evidence type="ECO:0000256" key="1">
    <source>
        <dbReference type="ARBA" id="ARBA00001946"/>
    </source>
</evidence>
<dbReference type="SMART" id="SM00267">
    <property type="entry name" value="GGDEF"/>
    <property type="match status" value="1"/>
</dbReference>
<evidence type="ECO:0000259" key="3">
    <source>
        <dbReference type="PROSITE" id="PS50112"/>
    </source>
</evidence>
<dbReference type="GO" id="GO:0003824">
    <property type="term" value="F:catalytic activity"/>
    <property type="evidence" value="ECO:0007669"/>
    <property type="project" value="UniProtKB-ARBA"/>
</dbReference>
<evidence type="ECO:0000259" key="5">
    <source>
        <dbReference type="PROSITE" id="PS50887"/>
    </source>
</evidence>
<dbReference type="SUPFAM" id="SSF55073">
    <property type="entry name" value="Nucleotide cyclase"/>
    <property type="match status" value="1"/>
</dbReference>
<feature type="compositionally biased region" description="Polar residues" evidence="2">
    <location>
        <begin position="1"/>
        <end position="13"/>
    </location>
</feature>
<dbReference type="EMBL" id="QLSX01000004">
    <property type="protein sequence ID" value="RAR62181.1"/>
    <property type="molecule type" value="Genomic_DNA"/>
</dbReference>
<dbReference type="Gene3D" id="3.30.450.20">
    <property type="entry name" value="PAS domain"/>
    <property type="match status" value="4"/>
</dbReference>
<dbReference type="PANTHER" id="PTHR44757:SF2">
    <property type="entry name" value="BIOFILM ARCHITECTURE MAINTENANCE PROTEIN MBAA"/>
    <property type="match status" value="1"/>
</dbReference>
<sequence>MTSQGKNENQASDASLDAGQRDDEGQIKRLQADLEHMRLERDQWKRESNQLFDAMFRQNTAPKLLIEVDSGQIIDANESALSFYGYSRSAIERLNIRDINPLDDAALRRELQLAQREERRFFRFQHRLANGELRDVEVYSSPMTRHGCQLLHSIIHDVTERTRAEAELAAQKAEYRDLIEQHPHFVVRYLPDTTILFINAPLSKLTGKHQDALVGKRWGDLLPAEQQDAIREHLADFSDQTPIRAFENQVTDSQGKTRWVHWTSRAFCDENGTPREFQSVGIDITERRMLEQEHRRLSEIIEATPDLISMADTEARPFYYNPAGKKLIGHQLASSSPDEHIVFHQLADIWQHLRENAIPEALRNGYWQGEGKIRNALGEEIPVQQTLIAHRNAQGETTHFSTIMHDLTQHKALEAEHRLMAVSFHTGQGVMIVNRQQIIERVNDAFTSITGYTLQAAVGQSPQLLQSDQHDATFYQRVQFTLSVSGYWEGEYWYRHQNGETLPLWQSISTLTNGQGEIEHYIYVFHDIRKQKILEEELKHLAEHDRLTGICNRTRLYRLQEQAINDLERYDTPFSLIMLDIDCFKDINDEYGHDVGDSVLKALTDVIIRQLRDSDEVGRWGGDEFMLLAGHTHLDGAIKLAERVRASIEATSFDDVGSVTVSLGVVEFHRGMTLAESGKAVDEALYRAKRRGRNRVESLPGDT</sequence>
<dbReference type="InterPro" id="IPR029787">
    <property type="entry name" value="Nucleotide_cyclase"/>
</dbReference>
<dbReference type="CDD" id="cd01949">
    <property type="entry name" value="GGDEF"/>
    <property type="match status" value="1"/>
</dbReference>